<feature type="domain" description="SRCR" evidence="8">
    <location>
        <begin position="14"/>
        <end position="111"/>
    </location>
</feature>
<dbReference type="Proteomes" id="UP000261620">
    <property type="component" value="Unplaced"/>
</dbReference>
<dbReference type="Gene3D" id="3.10.250.10">
    <property type="entry name" value="SRCR-like domain"/>
    <property type="match status" value="1"/>
</dbReference>
<dbReference type="InterPro" id="IPR036772">
    <property type="entry name" value="SRCR-like_dom_sf"/>
</dbReference>
<dbReference type="Pfam" id="PF00530">
    <property type="entry name" value="SRCR"/>
    <property type="match status" value="1"/>
</dbReference>
<evidence type="ECO:0000313" key="9">
    <source>
        <dbReference type="Ensembl" id="ENSMMOP00000020493.1"/>
    </source>
</evidence>
<dbReference type="STRING" id="94237.ENSMMOP00000020493"/>
<dbReference type="Ensembl" id="ENSMMOT00000020833.1">
    <property type="protein sequence ID" value="ENSMMOP00000020493.1"/>
    <property type="gene ID" value="ENSMMOG00000015583.1"/>
</dbReference>
<evidence type="ECO:0000313" key="10">
    <source>
        <dbReference type="Proteomes" id="UP000261620"/>
    </source>
</evidence>
<accession>A0A3Q3WR18</accession>
<evidence type="ECO:0000259" key="8">
    <source>
        <dbReference type="PROSITE" id="PS50287"/>
    </source>
</evidence>
<keyword evidence="6" id="KW-0325">Glycoprotein</keyword>
<evidence type="ECO:0000256" key="3">
    <source>
        <dbReference type="ARBA" id="ARBA00022729"/>
    </source>
</evidence>
<dbReference type="GO" id="GO:0005615">
    <property type="term" value="C:extracellular space"/>
    <property type="evidence" value="ECO:0007669"/>
    <property type="project" value="TreeGrafter"/>
</dbReference>
<dbReference type="GO" id="GO:0005886">
    <property type="term" value="C:plasma membrane"/>
    <property type="evidence" value="ECO:0007669"/>
    <property type="project" value="TreeGrafter"/>
</dbReference>
<dbReference type="PRINTS" id="PR00258">
    <property type="entry name" value="SPERACTRCPTR"/>
</dbReference>
<proteinExistence type="predicted"/>
<dbReference type="FunFam" id="3.10.250.10:FF:000004">
    <property type="entry name" value="Scavenger receptor cysteine-rich type 1 protein M130"/>
    <property type="match status" value="1"/>
</dbReference>
<reference evidence="9" key="2">
    <citation type="submission" date="2025-09" db="UniProtKB">
        <authorList>
            <consortium name="Ensembl"/>
        </authorList>
    </citation>
    <scope>IDENTIFICATION</scope>
</reference>
<dbReference type="GO" id="GO:0004252">
    <property type="term" value="F:serine-type endopeptidase activity"/>
    <property type="evidence" value="ECO:0007669"/>
    <property type="project" value="TreeGrafter"/>
</dbReference>
<organism evidence="9 10">
    <name type="scientific">Mola mola</name>
    <name type="common">Ocean sunfish</name>
    <name type="synonym">Tetraodon mola</name>
    <dbReference type="NCBI Taxonomy" id="94237"/>
    <lineage>
        <taxon>Eukaryota</taxon>
        <taxon>Metazoa</taxon>
        <taxon>Chordata</taxon>
        <taxon>Craniata</taxon>
        <taxon>Vertebrata</taxon>
        <taxon>Euteleostomi</taxon>
        <taxon>Actinopterygii</taxon>
        <taxon>Neopterygii</taxon>
        <taxon>Teleostei</taxon>
        <taxon>Neoteleostei</taxon>
        <taxon>Acanthomorphata</taxon>
        <taxon>Eupercaria</taxon>
        <taxon>Tetraodontiformes</taxon>
        <taxon>Molidae</taxon>
        <taxon>Mola</taxon>
    </lineage>
</organism>
<evidence type="ECO:0000256" key="5">
    <source>
        <dbReference type="ARBA" id="ARBA00023157"/>
    </source>
</evidence>
<evidence type="ECO:0000256" key="6">
    <source>
        <dbReference type="ARBA" id="ARBA00023180"/>
    </source>
</evidence>
<keyword evidence="5 7" id="KW-1015">Disulfide bond</keyword>
<dbReference type="PANTHER" id="PTHR48071">
    <property type="entry name" value="SRCR DOMAIN-CONTAINING PROTEIN"/>
    <property type="match status" value="1"/>
</dbReference>
<feature type="disulfide bond" evidence="7">
    <location>
        <begin position="80"/>
        <end position="90"/>
    </location>
</feature>
<evidence type="ECO:0000256" key="4">
    <source>
        <dbReference type="ARBA" id="ARBA00022737"/>
    </source>
</evidence>
<evidence type="ECO:0000256" key="7">
    <source>
        <dbReference type="PROSITE-ProRule" id="PRU00196"/>
    </source>
</evidence>
<dbReference type="OMA" id="RVEFYHE"/>
<comment type="caution">
    <text evidence="7">Lacks conserved residue(s) required for the propagation of feature annotation.</text>
</comment>
<sequence>SSMAGVVCSGLTTIRLINGTDQCSGRVEFYHENQWSPVFNVNWGQNEAAVVCREMNCGDPVQFSNLHGQGGHLRGYRVNCNGRENSITQCTLTEYPRTSSDQVEEAAVKCS</sequence>
<dbReference type="SMART" id="SM00202">
    <property type="entry name" value="SR"/>
    <property type="match status" value="1"/>
</dbReference>
<evidence type="ECO:0000256" key="2">
    <source>
        <dbReference type="ARBA" id="ARBA00022525"/>
    </source>
</evidence>
<dbReference type="GO" id="GO:0031638">
    <property type="term" value="P:zymogen activation"/>
    <property type="evidence" value="ECO:0007669"/>
    <property type="project" value="TreeGrafter"/>
</dbReference>
<dbReference type="AlphaFoldDB" id="A0A3Q3WR18"/>
<dbReference type="PANTHER" id="PTHR48071:SF15">
    <property type="entry name" value="SRCR DOMAIN-CONTAINING PROTEIN"/>
    <property type="match status" value="1"/>
</dbReference>
<comment type="subcellular location">
    <subcellularLocation>
        <location evidence="1">Secreted</location>
    </subcellularLocation>
</comment>
<reference evidence="9" key="1">
    <citation type="submission" date="2025-08" db="UniProtKB">
        <authorList>
            <consortium name="Ensembl"/>
        </authorList>
    </citation>
    <scope>IDENTIFICATION</scope>
</reference>
<protein>
    <recommendedName>
        <fullName evidence="8">SRCR domain-containing protein</fullName>
    </recommendedName>
</protein>
<keyword evidence="2" id="KW-0964">Secreted</keyword>
<dbReference type="InterPro" id="IPR001190">
    <property type="entry name" value="SRCR"/>
</dbReference>
<keyword evidence="3" id="KW-0732">Signal</keyword>
<dbReference type="PROSITE" id="PS50287">
    <property type="entry name" value="SRCR_2"/>
    <property type="match status" value="1"/>
</dbReference>
<keyword evidence="10" id="KW-1185">Reference proteome</keyword>
<dbReference type="SUPFAM" id="SSF56487">
    <property type="entry name" value="SRCR-like"/>
    <property type="match status" value="1"/>
</dbReference>
<evidence type="ECO:0000256" key="1">
    <source>
        <dbReference type="ARBA" id="ARBA00004613"/>
    </source>
</evidence>
<keyword evidence="4" id="KW-0677">Repeat</keyword>
<name>A0A3Q3WR18_MOLML</name>